<dbReference type="EMBL" id="JBHSEN010000001">
    <property type="protein sequence ID" value="MFC4428907.1"/>
    <property type="molecule type" value="Genomic_DNA"/>
</dbReference>
<evidence type="ECO:0008006" key="5">
    <source>
        <dbReference type="Google" id="ProtNLM"/>
    </source>
</evidence>
<evidence type="ECO:0000313" key="3">
    <source>
        <dbReference type="EMBL" id="MFC4428907.1"/>
    </source>
</evidence>
<feature type="chain" id="PRO_5046949696" description="Lipoprotein" evidence="2">
    <location>
        <begin position="22"/>
        <end position="222"/>
    </location>
</feature>
<accession>A0ABV8XX03</accession>
<gene>
    <name evidence="3" type="ORF">ACFO0K_04340</name>
</gene>
<sequence>MRLLRRALALSLAASATALLASCGNAEPQSGPTSFSVEPAGAEATASASASASPSPTRNENDRGDLIKAVGEVAGMENPNDPDAPNIFQFKITGINPGVCTSTYSDAPADGNYFLQVDLEVETTKEMREVFEESGASPASLMFHNDWHGFASNGTRMNSIDSGATQMCLDESGQIPYQIGSAEKALGSVILEVSDTKGEIAHRPWFMDGTGWTWQYDISNDV</sequence>
<evidence type="ECO:0000313" key="4">
    <source>
        <dbReference type="Proteomes" id="UP001595965"/>
    </source>
</evidence>
<feature type="signal peptide" evidence="2">
    <location>
        <begin position="1"/>
        <end position="21"/>
    </location>
</feature>
<reference evidence="4" key="1">
    <citation type="journal article" date="2019" name="Int. J. Syst. Evol. Microbiol.">
        <title>The Global Catalogue of Microorganisms (GCM) 10K type strain sequencing project: providing services to taxonomists for standard genome sequencing and annotation.</title>
        <authorList>
            <consortium name="The Broad Institute Genomics Platform"/>
            <consortium name="The Broad Institute Genome Sequencing Center for Infectious Disease"/>
            <person name="Wu L."/>
            <person name="Ma J."/>
        </authorList>
    </citation>
    <scope>NUCLEOTIDE SEQUENCE [LARGE SCALE GENOMIC DNA]</scope>
    <source>
        <strain evidence="4">CGMCC 1.12125</strain>
    </source>
</reference>
<dbReference type="Proteomes" id="UP001595965">
    <property type="component" value="Unassembled WGS sequence"/>
</dbReference>
<evidence type="ECO:0000256" key="1">
    <source>
        <dbReference type="SAM" id="MobiDB-lite"/>
    </source>
</evidence>
<comment type="caution">
    <text evidence="3">The sequence shown here is derived from an EMBL/GenBank/DDBJ whole genome shotgun (WGS) entry which is preliminary data.</text>
</comment>
<feature type="compositionally biased region" description="Low complexity" evidence="1">
    <location>
        <begin position="38"/>
        <end position="57"/>
    </location>
</feature>
<keyword evidence="2" id="KW-0732">Signal</keyword>
<organism evidence="3 4">
    <name type="scientific">Citricoccus alkalitolerans</name>
    <dbReference type="NCBI Taxonomy" id="246603"/>
    <lineage>
        <taxon>Bacteria</taxon>
        <taxon>Bacillati</taxon>
        <taxon>Actinomycetota</taxon>
        <taxon>Actinomycetes</taxon>
        <taxon>Micrococcales</taxon>
        <taxon>Micrococcaceae</taxon>
        <taxon>Citricoccus</taxon>
    </lineage>
</organism>
<feature type="compositionally biased region" description="Polar residues" evidence="1">
    <location>
        <begin position="27"/>
        <end position="36"/>
    </location>
</feature>
<evidence type="ECO:0000256" key="2">
    <source>
        <dbReference type="SAM" id="SignalP"/>
    </source>
</evidence>
<feature type="region of interest" description="Disordered" evidence="1">
    <location>
        <begin position="25"/>
        <end position="64"/>
    </location>
</feature>
<proteinExistence type="predicted"/>
<dbReference type="PROSITE" id="PS51257">
    <property type="entry name" value="PROKAR_LIPOPROTEIN"/>
    <property type="match status" value="1"/>
</dbReference>
<name>A0ABV8XX03_9MICC</name>
<dbReference type="RefSeq" id="WP_344229268.1">
    <property type="nucleotide sequence ID" value="NZ_BAAALH010000002.1"/>
</dbReference>
<keyword evidence="4" id="KW-1185">Reference proteome</keyword>
<protein>
    <recommendedName>
        <fullName evidence="5">Lipoprotein</fullName>
    </recommendedName>
</protein>